<dbReference type="AlphaFoldDB" id="A0A5D6V128"/>
<dbReference type="SUPFAM" id="SSF51695">
    <property type="entry name" value="PLC-like phosphodiesterases"/>
    <property type="match status" value="1"/>
</dbReference>
<proteinExistence type="predicted"/>
<keyword evidence="1" id="KW-0732">Signal</keyword>
<dbReference type="Gene3D" id="3.20.20.190">
    <property type="entry name" value="Phosphatidylinositol (PI) phosphodiesterase"/>
    <property type="match status" value="1"/>
</dbReference>
<dbReference type="InterPro" id="IPR017946">
    <property type="entry name" value="PLC-like_Pdiesterase_TIM-brl"/>
</dbReference>
<evidence type="ECO:0000313" key="3">
    <source>
        <dbReference type="EMBL" id="TYZ08354.1"/>
    </source>
</evidence>
<dbReference type="PROSITE" id="PS51704">
    <property type="entry name" value="GP_PDE"/>
    <property type="match status" value="1"/>
</dbReference>
<name>A0A5D6V128_9BACT</name>
<dbReference type="CDD" id="cd08556">
    <property type="entry name" value="GDPD"/>
    <property type="match status" value="1"/>
</dbReference>
<feature type="chain" id="PRO_5022791196" evidence="1">
    <location>
        <begin position="16"/>
        <end position="294"/>
    </location>
</feature>
<evidence type="ECO:0000313" key="4">
    <source>
        <dbReference type="Proteomes" id="UP000322791"/>
    </source>
</evidence>
<organism evidence="3 4">
    <name type="scientific">Hymenobacter lutimineralis</name>
    <dbReference type="NCBI Taxonomy" id="2606448"/>
    <lineage>
        <taxon>Bacteria</taxon>
        <taxon>Pseudomonadati</taxon>
        <taxon>Bacteroidota</taxon>
        <taxon>Cytophagia</taxon>
        <taxon>Cytophagales</taxon>
        <taxon>Hymenobacteraceae</taxon>
        <taxon>Hymenobacter</taxon>
    </lineage>
</organism>
<comment type="caution">
    <text evidence="3">The sequence shown here is derived from an EMBL/GenBank/DDBJ whole genome shotgun (WGS) entry which is preliminary data.</text>
</comment>
<accession>A0A5D6V128</accession>
<evidence type="ECO:0000256" key="1">
    <source>
        <dbReference type="SAM" id="SignalP"/>
    </source>
</evidence>
<evidence type="ECO:0000259" key="2">
    <source>
        <dbReference type="PROSITE" id="PS51704"/>
    </source>
</evidence>
<dbReference type="PANTHER" id="PTHR46211">
    <property type="entry name" value="GLYCEROPHOSPHORYL DIESTER PHOSPHODIESTERASE"/>
    <property type="match status" value="1"/>
</dbReference>
<feature type="domain" description="GP-PDE" evidence="2">
    <location>
        <begin position="26"/>
        <end position="283"/>
    </location>
</feature>
<sequence>MSLLLSLCGVLPALAQVRMPLPLSQVQILGHAGAGFFTPIHPFNSSPPSSWRGIRWALEHGADGVEMDVQLSQDSVLVLYHNTNLPSMTTARTGCVSTTAAATLTGLRYRGGWPYDWLQRERPQRLDSVLSRLARRAVFPLIHLDLHETDDCARYGDGHRSRTLVRQLKRLLQQYRVPTERVLVLTNQPQTLVYLRQQLPQLPLGLEITEDFAGGMRTALAVGVQAVVLSKYVVTPEYSAAAHAAGLQVVIFGGRSPQAIRRLLASQPDAVEVDNVRQLVRMRRRARQQTTEPN</sequence>
<gene>
    <name evidence="3" type="ORF">FY528_12955</name>
</gene>
<dbReference type="PANTHER" id="PTHR46211:SF14">
    <property type="entry name" value="GLYCEROPHOSPHODIESTER PHOSPHODIESTERASE"/>
    <property type="match status" value="1"/>
</dbReference>
<dbReference type="GO" id="GO:0006629">
    <property type="term" value="P:lipid metabolic process"/>
    <property type="evidence" value="ECO:0007669"/>
    <property type="project" value="InterPro"/>
</dbReference>
<dbReference type="Proteomes" id="UP000322791">
    <property type="component" value="Unassembled WGS sequence"/>
</dbReference>
<feature type="signal peptide" evidence="1">
    <location>
        <begin position="1"/>
        <end position="15"/>
    </location>
</feature>
<dbReference type="Pfam" id="PF03009">
    <property type="entry name" value="GDPD"/>
    <property type="match status" value="1"/>
</dbReference>
<keyword evidence="4" id="KW-1185">Reference proteome</keyword>
<dbReference type="InterPro" id="IPR030395">
    <property type="entry name" value="GP_PDE_dom"/>
</dbReference>
<dbReference type="EMBL" id="VTHL01000013">
    <property type="protein sequence ID" value="TYZ08354.1"/>
    <property type="molecule type" value="Genomic_DNA"/>
</dbReference>
<reference evidence="3 4" key="1">
    <citation type="submission" date="2019-08" db="EMBL/GenBank/DDBJ databases">
        <authorList>
            <person name="Seo M.-J."/>
        </authorList>
    </citation>
    <scope>NUCLEOTIDE SEQUENCE [LARGE SCALE GENOMIC DNA]</scope>
    <source>
        <strain evidence="3 4">KIGAM108</strain>
    </source>
</reference>
<dbReference type="GO" id="GO:0008081">
    <property type="term" value="F:phosphoric diester hydrolase activity"/>
    <property type="evidence" value="ECO:0007669"/>
    <property type="project" value="InterPro"/>
</dbReference>
<protein>
    <submittedName>
        <fullName evidence="3">Glycerophosphodiester phosphodiesterase</fullName>
    </submittedName>
</protein>